<comment type="caution">
    <text evidence="2">The sequence shown here is derived from an EMBL/GenBank/DDBJ whole genome shotgun (WGS) entry which is preliminary data.</text>
</comment>
<dbReference type="RefSeq" id="XP_062635325.1">
    <property type="nucleotide sequence ID" value="XM_062784328.1"/>
</dbReference>
<keyword evidence="3" id="KW-1185">Reference proteome</keyword>
<dbReference type="Gene3D" id="3.40.710.10">
    <property type="entry name" value="DD-peptidase/beta-lactamase superfamily"/>
    <property type="match status" value="1"/>
</dbReference>
<accession>A0AAN6ZLF6</accession>
<dbReference type="Proteomes" id="UP001302676">
    <property type="component" value="Unassembled WGS sequence"/>
</dbReference>
<gene>
    <name evidence="2" type="ORF">C8A04DRAFT_38726</name>
</gene>
<feature type="domain" description="Beta-lactamase-related" evidence="1">
    <location>
        <begin position="19"/>
        <end position="376"/>
    </location>
</feature>
<reference evidence="2" key="1">
    <citation type="journal article" date="2023" name="Mol. Phylogenet. Evol.">
        <title>Genome-scale phylogeny and comparative genomics of the fungal order Sordariales.</title>
        <authorList>
            <person name="Hensen N."/>
            <person name="Bonometti L."/>
            <person name="Westerberg I."/>
            <person name="Brannstrom I.O."/>
            <person name="Guillou S."/>
            <person name="Cros-Aarteil S."/>
            <person name="Calhoun S."/>
            <person name="Haridas S."/>
            <person name="Kuo A."/>
            <person name="Mondo S."/>
            <person name="Pangilinan J."/>
            <person name="Riley R."/>
            <person name="LaButti K."/>
            <person name="Andreopoulos B."/>
            <person name="Lipzen A."/>
            <person name="Chen C."/>
            <person name="Yan M."/>
            <person name="Daum C."/>
            <person name="Ng V."/>
            <person name="Clum A."/>
            <person name="Steindorff A."/>
            <person name="Ohm R.A."/>
            <person name="Martin F."/>
            <person name="Silar P."/>
            <person name="Natvig D.O."/>
            <person name="Lalanne C."/>
            <person name="Gautier V."/>
            <person name="Ament-Velasquez S.L."/>
            <person name="Kruys A."/>
            <person name="Hutchinson M.I."/>
            <person name="Powell A.J."/>
            <person name="Barry K."/>
            <person name="Miller A.N."/>
            <person name="Grigoriev I.V."/>
            <person name="Debuchy R."/>
            <person name="Gladieux P."/>
            <person name="Hiltunen Thoren M."/>
            <person name="Johannesson H."/>
        </authorList>
    </citation>
    <scope>NUCLEOTIDE SEQUENCE</scope>
    <source>
        <strain evidence="2">CBS 141.50</strain>
    </source>
</reference>
<evidence type="ECO:0000313" key="3">
    <source>
        <dbReference type="Proteomes" id="UP001302676"/>
    </source>
</evidence>
<dbReference type="PANTHER" id="PTHR43319">
    <property type="entry name" value="BETA-LACTAMASE-RELATED"/>
    <property type="match status" value="1"/>
</dbReference>
<dbReference type="PANTHER" id="PTHR43319:SF3">
    <property type="entry name" value="BETA-LACTAMASE-RELATED DOMAIN-CONTAINING PROTEIN"/>
    <property type="match status" value="1"/>
</dbReference>
<dbReference type="GeneID" id="87820941"/>
<dbReference type="SUPFAM" id="SSF56601">
    <property type="entry name" value="beta-lactamase/transpeptidase-like"/>
    <property type="match status" value="1"/>
</dbReference>
<evidence type="ECO:0000313" key="2">
    <source>
        <dbReference type="EMBL" id="KAK4141954.1"/>
    </source>
</evidence>
<dbReference type="EMBL" id="MU853604">
    <property type="protein sequence ID" value="KAK4141954.1"/>
    <property type="molecule type" value="Genomic_DNA"/>
</dbReference>
<dbReference type="InterPro" id="IPR001466">
    <property type="entry name" value="Beta-lactam-related"/>
</dbReference>
<reference evidence="2" key="2">
    <citation type="submission" date="2023-05" db="EMBL/GenBank/DDBJ databases">
        <authorList>
            <consortium name="Lawrence Berkeley National Laboratory"/>
            <person name="Steindorff A."/>
            <person name="Hensen N."/>
            <person name="Bonometti L."/>
            <person name="Westerberg I."/>
            <person name="Brannstrom I.O."/>
            <person name="Guillou S."/>
            <person name="Cros-Aarteil S."/>
            <person name="Calhoun S."/>
            <person name="Haridas S."/>
            <person name="Kuo A."/>
            <person name="Mondo S."/>
            <person name="Pangilinan J."/>
            <person name="Riley R."/>
            <person name="Labutti K."/>
            <person name="Andreopoulos B."/>
            <person name="Lipzen A."/>
            <person name="Chen C."/>
            <person name="Yanf M."/>
            <person name="Daum C."/>
            <person name="Ng V."/>
            <person name="Clum A."/>
            <person name="Ohm R."/>
            <person name="Martin F."/>
            <person name="Silar P."/>
            <person name="Natvig D."/>
            <person name="Lalanne C."/>
            <person name="Gautier V."/>
            <person name="Ament-Velasquez S.L."/>
            <person name="Kruys A."/>
            <person name="Hutchinson M.I."/>
            <person name="Powell A.J."/>
            <person name="Barry K."/>
            <person name="Miller A.N."/>
            <person name="Grigoriev I.V."/>
            <person name="Debuchy R."/>
            <person name="Gladieux P."/>
            <person name="Thoren M.H."/>
            <person name="Johannesson H."/>
        </authorList>
    </citation>
    <scope>NUCLEOTIDE SEQUENCE</scope>
    <source>
        <strain evidence="2">CBS 141.50</strain>
    </source>
</reference>
<dbReference type="InterPro" id="IPR012338">
    <property type="entry name" value="Beta-lactam/transpept-like"/>
</dbReference>
<dbReference type="AlphaFoldDB" id="A0AAN6ZLF6"/>
<name>A0AAN6ZLF6_9PEZI</name>
<sequence>MALTGLCPPTFAPLHTLLTTALTSGAELGLSFTVNHNGTTIIDLHGGHTDTARTQPWQANTIVNVFSTTKGLAALAVLILIDRGLVSPDDPVAEHWPEFAANGKEALKIRHVLAHTSGVAGFDDKTGLEDLFDERACADKLARQAPWWTPGTASGYHSWTYGYLLGEIVRRVTGLGLREFVVKEITTPLAGNNGGAVVDFQIGAPDEKDWGRISTLVPPPPFSVGGGGDLANTKSIPVRSLMNPMISPTDALTPAWRRAVIGSGNGHANARSIAQVFSQVTLAGRKDQGGILLSQKTAELVFEEQALGPDLSVGQNWRLGLGYLIRGQGGTVLDDWLPDGRIAVWGGWGGSIVVMDLDRGLTIAYAMNKMAGTGPATPLLRKYVRVVYAALGVEF</sequence>
<protein>
    <submittedName>
        <fullName evidence="2">Beta-lactamase-domain-containing protein</fullName>
    </submittedName>
</protein>
<dbReference type="Pfam" id="PF00144">
    <property type="entry name" value="Beta-lactamase"/>
    <property type="match status" value="1"/>
</dbReference>
<dbReference type="InterPro" id="IPR052907">
    <property type="entry name" value="Beta-lactamase/esterase"/>
</dbReference>
<organism evidence="2 3">
    <name type="scientific">Dichotomopilus funicola</name>
    <dbReference type="NCBI Taxonomy" id="1934379"/>
    <lineage>
        <taxon>Eukaryota</taxon>
        <taxon>Fungi</taxon>
        <taxon>Dikarya</taxon>
        <taxon>Ascomycota</taxon>
        <taxon>Pezizomycotina</taxon>
        <taxon>Sordariomycetes</taxon>
        <taxon>Sordariomycetidae</taxon>
        <taxon>Sordariales</taxon>
        <taxon>Chaetomiaceae</taxon>
        <taxon>Dichotomopilus</taxon>
    </lineage>
</organism>
<evidence type="ECO:0000259" key="1">
    <source>
        <dbReference type="Pfam" id="PF00144"/>
    </source>
</evidence>
<proteinExistence type="predicted"/>